<reference evidence="13 14" key="1">
    <citation type="submission" date="2017-02" db="EMBL/GenBank/DDBJ databases">
        <title>The new phylogeny of genus Mycobacterium.</title>
        <authorList>
            <person name="Tortoli E."/>
            <person name="Trovato A."/>
            <person name="Cirillo D.M."/>
        </authorList>
    </citation>
    <scope>NUCLEOTIDE SEQUENCE [LARGE SCALE GENOMIC DNA]</scope>
    <source>
        <strain evidence="13 14">DSM 45000</strain>
    </source>
</reference>
<accession>A0A1X0I559</accession>
<evidence type="ECO:0000256" key="6">
    <source>
        <dbReference type="ARBA" id="ARBA00036813"/>
    </source>
</evidence>
<dbReference type="EMBL" id="MVIE01000037">
    <property type="protein sequence ID" value="ORB35442.1"/>
    <property type="molecule type" value="Genomic_DNA"/>
</dbReference>
<dbReference type="InterPro" id="IPR000873">
    <property type="entry name" value="AMP-dep_synth/lig_dom"/>
</dbReference>
<proteinExistence type="inferred from homology"/>
<feature type="domain" description="AMP-dependent synthetase/ligase" evidence="11">
    <location>
        <begin position="17"/>
        <end position="380"/>
    </location>
</feature>
<evidence type="ECO:0000256" key="9">
    <source>
        <dbReference type="ARBA" id="ARBA00080667"/>
    </source>
</evidence>
<dbReference type="AlphaFoldDB" id="A0A1X0I559"/>
<evidence type="ECO:0000256" key="8">
    <source>
        <dbReference type="ARBA" id="ARBA00076959"/>
    </source>
</evidence>
<feature type="domain" description="AMP-binding enzyme C-terminal" evidence="12">
    <location>
        <begin position="430"/>
        <end position="504"/>
    </location>
</feature>
<dbReference type="InterPro" id="IPR042099">
    <property type="entry name" value="ANL_N_sf"/>
</dbReference>
<evidence type="ECO:0000256" key="1">
    <source>
        <dbReference type="ARBA" id="ARBA00006432"/>
    </source>
</evidence>
<evidence type="ECO:0000259" key="11">
    <source>
        <dbReference type="Pfam" id="PF00501"/>
    </source>
</evidence>
<evidence type="ECO:0000256" key="7">
    <source>
        <dbReference type="ARBA" id="ARBA00069710"/>
    </source>
</evidence>
<dbReference type="InterPro" id="IPR020845">
    <property type="entry name" value="AMP-binding_CS"/>
</dbReference>
<dbReference type="FunFam" id="3.30.300.30:FF:000008">
    <property type="entry name" value="2,3-dihydroxybenzoate-AMP ligase"/>
    <property type="match status" value="1"/>
</dbReference>
<comment type="similarity">
    <text evidence="1">Belongs to the ATP-dependent AMP-binding enzyme family.</text>
</comment>
<dbReference type="InterPro" id="IPR025110">
    <property type="entry name" value="AMP-bd_C"/>
</dbReference>
<evidence type="ECO:0000256" key="10">
    <source>
        <dbReference type="ARBA" id="ARBA00083882"/>
    </source>
</evidence>
<dbReference type="Gene3D" id="3.40.50.12780">
    <property type="entry name" value="N-terminal domain of ligase-like"/>
    <property type="match status" value="1"/>
</dbReference>
<evidence type="ECO:0000256" key="5">
    <source>
        <dbReference type="ARBA" id="ARBA00026121"/>
    </source>
</evidence>
<organism evidence="13 14">
    <name type="scientific">Mycobacterium paraseoulense</name>
    <dbReference type="NCBI Taxonomy" id="590652"/>
    <lineage>
        <taxon>Bacteria</taxon>
        <taxon>Bacillati</taxon>
        <taxon>Actinomycetota</taxon>
        <taxon>Actinomycetes</taxon>
        <taxon>Mycobacteriales</taxon>
        <taxon>Mycobacteriaceae</taxon>
        <taxon>Mycobacterium</taxon>
    </lineage>
</organism>
<dbReference type="EC" id="6.2.1.3" evidence="5"/>
<evidence type="ECO:0000313" key="14">
    <source>
        <dbReference type="Proteomes" id="UP000192513"/>
    </source>
</evidence>
<dbReference type="Pfam" id="PF00501">
    <property type="entry name" value="AMP-binding"/>
    <property type="match status" value="1"/>
</dbReference>
<keyword evidence="14" id="KW-1185">Reference proteome</keyword>
<sequence length="525" mass="56947">MPSEFWYDPLTPVSFLRRAAAIYGDNTAVIDGERTFSYRELLDRSTRLAGALSVLAGGNAVAILAPNSHMLLEAHYGVPWSGSPLLTLNIRLSAPELAWIIGHAEAAVLIYDSSLSSLAHAVSDLAAERVKLVCCGGEDDEYERLLADAEPRIQPITDENALLSLNYTSGTTGKPKGVMYHHRGAYLQAVAMANQMHLDSSSKMLWTLPMFHCHGWCFTWAVTAAGGTHVCLRAVDDAEIWRLIDDEGITHLNGAPTVLTSIAYGDGAYRLNAAHKLLIGTGGAPPTPTILARLAELNMDVIHLYGLTETYGPAVICEWQQTWDSLDPPRRARLKARQGVCNIVSQPIRVVDADGADVPADGQSIGEVAIRGNNVMAGYFKNPEATAAAVPDGWFRTGDLGVLHEDGYLELRDRSKDIIISGGENISSIEVENAIASHESVLEVAVVAVPDDRWGEVPVAHITLRPGATADQADIERHVREQIGGFKVPKRMVFGALPKTGTGKVQKFALREQWRQKLQSPDVTV</sequence>
<keyword evidence="3" id="KW-0276">Fatty acid metabolism</keyword>
<dbReference type="PANTHER" id="PTHR43859">
    <property type="entry name" value="ACYL-ACTIVATING ENZYME"/>
    <property type="match status" value="1"/>
</dbReference>
<evidence type="ECO:0000313" key="13">
    <source>
        <dbReference type="EMBL" id="ORB35442.1"/>
    </source>
</evidence>
<dbReference type="PROSITE" id="PS00455">
    <property type="entry name" value="AMP_BINDING"/>
    <property type="match status" value="1"/>
</dbReference>
<dbReference type="SUPFAM" id="SSF56801">
    <property type="entry name" value="Acetyl-CoA synthetase-like"/>
    <property type="match status" value="1"/>
</dbReference>
<dbReference type="RefSeq" id="WP_083174133.1">
    <property type="nucleotide sequence ID" value="NZ_AP022619.1"/>
</dbReference>
<evidence type="ECO:0000259" key="12">
    <source>
        <dbReference type="Pfam" id="PF13193"/>
    </source>
</evidence>
<dbReference type="Pfam" id="PF13193">
    <property type="entry name" value="AMP-binding_C"/>
    <property type="match status" value="1"/>
</dbReference>
<comment type="catalytic activity">
    <reaction evidence="6">
        <text>a long-chain fatty acid + ATP + CoA = a long-chain fatty acyl-CoA + AMP + diphosphate</text>
        <dbReference type="Rhea" id="RHEA:15421"/>
        <dbReference type="ChEBI" id="CHEBI:30616"/>
        <dbReference type="ChEBI" id="CHEBI:33019"/>
        <dbReference type="ChEBI" id="CHEBI:57287"/>
        <dbReference type="ChEBI" id="CHEBI:57560"/>
        <dbReference type="ChEBI" id="CHEBI:83139"/>
        <dbReference type="ChEBI" id="CHEBI:456215"/>
        <dbReference type="EC" id="6.2.1.3"/>
    </reaction>
</comment>
<protein>
    <recommendedName>
        <fullName evidence="7">Long-chain-fatty-acid--CoA ligase FadD13</fullName>
        <ecNumber evidence="5">6.2.1.3</ecNumber>
    </recommendedName>
    <alternativeName>
        <fullName evidence="8">Fatty acyl-CoA ligase</fullName>
    </alternativeName>
    <alternativeName>
        <fullName evidence="10">Fatty acyl-CoA synthetase</fullName>
    </alternativeName>
    <alternativeName>
        <fullName evidence="9">Very-long-chain fatty-acyl-CoA synthetase</fullName>
    </alternativeName>
</protein>
<dbReference type="GO" id="GO:0004467">
    <property type="term" value="F:long-chain fatty acid-CoA ligase activity"/>
    <property type="evidence" value="ECO:0007669"/>
    <property type="project" value="UniProtKB-EC"/>
</dbReference>
<evidence type="ECO:0000256" key="3">
    <source>
        <dbReference type="ARBA" id="ARBA00022832"/>
    </source>
</evidence>
<dbReference type="Proteomes" id="UP000192513">
    <property type="component" value="Unassembled WGS sequence"/>
</dbReference>
<gene>
    <name evidence="13" type="ORF">BST39_22395</name>
</gene>
<evidence type="ECO:0000256" key="2">
    <source>
        <dbReference type="ARBA" id="ARBA00022598"/>
    </source>
</evidence>
<dbReference type="InterPro" id="IPR045851">
    <property type="entry name" value="AMP-bd_C_sf"/>
</dbReference>
<dbReference type="Gene3D" id="3.30.300.30">
    <property type="match status" value="1"/>
</dbReference>
<dbReference type="STRING" id="590652.BST39_22395"/>
<dbReference type="PANTHER" id="PTHR43859:SF4">
    <property type="entry name" value="BUTANOATE--COA LIGASE AAE1-RELATED"/>
    <property type="match status" value="1"/>
</dbReference>
<evidence type="ECO:0000256" key="4">
    <source>
        <dbReference type="ARBA" id="ARBA00023098"/>
    </source>
</evidence>
<name>A0A1X0I559_9MYCO</name>
<keyword evidence="4" id="KW-0443">Lipid metabolism</keyword>
<keyword evidence="2" id="KW-0436">Ligase</keyword>
<comment type="caution">
    <text evidence="13">The sequence shown here is derived from an EMBL/GenBank/DDBJ whole genome shotgun (WGS) entry which is preliminary data.</text>
</comment>
<dbReference type="OrthoDB" id="9803968at2"/>